<dbReference type="NCBIfam" id="TIGR00231">
    <property type="entry name" value="small_GTP"/>
    <property type="match status" value="1"/>
</dbReference>
<dbReference type="PROSITE" id="PS51722">
    <property type="entry name" value="G_TR_2"/>
    <property type="match status" value="1"/>
</dbReference>
<dbReference type="InterPro" id="IPR020568">
    <property type="entry name" value="Ribosomal_Su5_D2-typ_SF"/>
</dbReference>
<feature type="domain" description="Tr-type G" evidence="4">
    <location>
        <begin position="1"/>
        <end position="233"/>
    </location>
</feature>
<dbReference type="PANTHER" id="PTHR43261">
    <property type="entry name" value="TRANSLATION ELONGATION FACTOR G-RELATED"/>
    <property type="match status" value="1"/>
</dbReference>
<dbReference type="InterPro" id="IPR005225">
    <property type="entry name" value="Small_GTP-bd"/>
</dbReference>
<dbReference type="SUPFAM" id="SSF50447">
    <property type="entry name" value="Translation proteins"/>
    <property type="match status" value="1"/>
</dbReference>
<dbReference type="Gene3D" id="3.30.230.10">
    <property type="match status" value="1"/>
</dbReference>
<evidence type="ECO:0000313" key="5">
    <source>
        <dbReference type="EMBL" id="WIM99442.1"/>
    </source>
</evidence>
<dbReference type="SUPFAM" id="SSF54980">
    <property type="entry name" value="EF-G C-terminal domain-like"/>
    <property type="match status" value="2"/>
</dbReference>
<dbReference type="CDD" id="cd16258">
    <property type="entry name" value="Tet_III"/>
    <property type="match status" value="1"/>
</dbReference>
<organism evidence="5 6">
    <name type="scientific">Actinoplanes oblitus</name>
    <dbReference type="NCBI Taxonomy" id="3040509"/>
    <lineage>
        <taxon>Bacteria</taxon>
        <taxon>Bacillati</taxon>
        <taxon>Actinomycetota</taxon>
        <taxon>Actinomycetes</taxon>
        <taxon>Micromonosporales</taxon>
        <taxon>Micromonosporaceae</taxon>
        <taxon>Actinoplanes</taxon>
    </lineage>
</organism>
<evidence type="ECO:0000259" key="4">
    <source>
        <dbReference type="PROSITE" id="PS51722"/>
    </source>
</evidence>
<evidence type="ECO:0000256" key="1">
    <source>
        <dbReference type="ARBA" id="ARBA00022741"/>
    </source>
</evidence>
<evidence type="ECO:0000256" key="3">
    <source>
        <dbReference type="ARBA" id="ARBA00023134"/>
    </source>
</evidence>
<dbReference type="PRINTS" id="PR01037">
    <property type="entry name" value="TCRTETOQM"/>
</dbReference>
<dbReference type="InterPro" id="IPR031157">
    <property type="entry name" value="G_TR_CS"/>
</dbReference>
<dbReference type="Gene3D" id="3.40.50.300">
    <property type="entry name" value="P-loop containing nucleotide triphosphate hydrolases"/>
    <property type="match status" value="1"/>
</dbReference>
<dbReference type="InterPro" id="IPR000795">
    <property type="entry name" value="T_Tr_GTP-bd_dom"/>
</dbReference>
<gene>
    <name evidence="5" type="ORF">ACTOB_003094</name>
</gene>
<dbReference type="Proteomes" id="UP001240150">
    <property type="component" value="Chromosome"/>
</dbReference>
<dbReference type="PROSITE" id="PS00301">
    <property type="entry name" value="G_TR_1"/>
    <property type="match status" value="1"/>
</dbReference>
<dbReference type="EMBL" id="CP126980">
    <property type="protein sequence ID" value="WIM99442.1"/>
    <property type="molecule type" value="Genomic_DNA"/>
</dbReference>
<dbReference type="InterPro" id="IPR035647">
    <property type="entry name" value="EFG_III/V"/>
</dbReference>
<dbReference type="SUPFAM" id="SSF52540">
    <property type="entry name" value="P-loop containing nucleoside triphosphate hydrolases"/>
    <property type="match status" value="1"/>
</dbReference>
<sequence length="648" mass="69294">MSILNLGILAHVDAGKTSLTERLLHTAGVIDHIGSVDDGSTQTDTLELERRRGITITSAVVSFTLDGRTVNLIDTPGHPDFIAEVERSLAVLDAAVLVVSAVEGVQAQTRVLARTLHRLRMPTLIFVNKVDRSGARFAGVLDDLGTRISPAIIPMSRVDRIGTREASVRAELDLTRLADHDDAVLAALVEDRPPPPIRVRDRVHPVYFGSAITGAGIDDLVGGITRLLPPAPARGDGPPLGTIFKVERGPAGERLAYLRMFGGTLRVRDAVGDERVTGIEVFADGTAGARGAITAGQIGRVRGLGSARIGDDLGVRDEDASSVRRPAARRAQFAPPSLETAVVASGPAERGALHAALTELAEQDPLINLRQDDERHEVYVSLYGEVQKEVVEATLAERYGLVVTFRETTTLHVERVLGTGAAVEFNKVEPNPFLATVGLRVMPAPAGAGVSFGLEVEPGSMPQAFFTAVEQTVHETLRQGLRGWPVPDCTVVMTHSGYSARQSHSHAIFDKSMSSTAGDFRNVTPLVLTTALRRAGTEVLEPIHAFRAEVPADTVPAVLPLLARLRAIPLSTGPAVISGEIPAARVHELQRRLPGSTRGEGVLESAFDHYAPVRGPAPSRERTGPDPLDRKDYLLRVLRRTGAATGVR</sequence>
<dbReference type="InterPro" id="IPR014721">
    <property type="entry name" value="Ribsml_uS5_D2-typ_fold_subgr"/>
</dbReference>
<dbReference type="InterPro" id="IPR009000">
    <property type="entry name" value="Transl_B-barrel_sf"/>
</dbReference>
<keyword evidence="6" id="KW-1185">Reference proteome</keyword>
<proteinExistence type="predicted"/>
<keyword evidence="1" id="KW-0547">Nucleotide-binding</keyword>
<dbReference type="PANTHER" id="PTHR43261:SF1">
    <property type="entry name" value="RIBOSOME-RELEASING FACTOR 2, MITOCHONDRIAL"/>
    <property type="match status" value="1"/>
</dbReference>
<dbReference type="PRINTS" id="PR00315">
    <property type="entry name" value="ELONGATNFCT"/>
</dbReference>
<protein>
    <submittedName>
        <fullName evidence="5">TetM/TetW/TetO/TetS family tetracycline resistance ribosomal protection protein</fullName>
    </submittedName>
</protein>
<dbReference type="InterPro" id="IPR041095">
    <property type="entry name" value="EFG_II"/>
</dbReference>
<evidence type="ECO:0000313" key="6">
    <source>
        <dbReference type="Proteomes" id="UP001240150"/>
    </source>
</evidence>
<dbReference type="Pfam" id="PF14492">
    <property type="entry name" value="EFG_III"/>
    <property type="match status" value="1"/>
</dbReference>
<dbReference type="InterPro" id="IPR005517">
    <property type="entry name" value="Transl_elong_EFG/EF2_IV"/>
</dbReference>
<dbReference type="Pfam" id="PF03764">
    <property type="entry name" value="EFG_IV"/>
    <property type="match status" value="1"/>
</dbReference>
<dbReference type="InterPro" id="IPR000640">
    <property type="entry name" value="EFG_V-like"/>
</dbReference>
<dbReference type="RefSeq" id="WP_284920880.1">
    <property type="nucleotide sequence ID" value="NZ_CP126980.1"/>
</dbReference>
<dbReference type="Gene3D" id="3.30.70.870">
    <property type="entry name" value="Elongation Factor G (Translational Gtpase), domain 3"/>
    <property type="match status" value="1"/>
</dbReference>
<dbReference type="Pfam" id="PF00679">
    <property type="entry name" value="EFG_C"/>
    <property type="match status" value="1"/>
</dbReference>
<keyword evidence="3" id="KW-0342">GTP-binding</keyword>
<dbReference type="Pfam" id="PF00009">
    <property type="entry name" value="GTP_EFTU"/>
    <property type="match status" value="1"/>
</dbReference>
<evidence type="ECO:0000256" key="2">
    <source>
        <dbReference type="ARBA" id="ARBA00022917"/>
    </source>
</evidence>
<name>A0ABY8WPQ2_9ACTN</name>
<dbReference type="InterPro" id="IPR027417">
    <property type="entry name" value="P-loop_NTPase"/>
</dbReference>
<dbReference type="SUPFAM" id="SSF54211">
    <property type="entry name" value="Ribosomal protein S5 domain 2-like"/>
    <property type="match status" value="1"/>
</dbReference>
<accession>A0ABY8WPQ2</accession>
<reference evidence="5 6" key="1">
    <citation type="submission" date="2023-06" db="EMBL/GenBank/DDBJ databases">
        <authorList>
            <person name="Yushchuk O."/>
            <person name="Binda E."/>
            <person name="Ruckert-Reed C."/>
            <person name="Fedorenko V."/>
            <person name="Kalinowski J."/>
            <person name="Marinelli F."/>
        </authorList>
    </citation>
    <scope>NUCLEOTIDE SEQUENCE [LARGE SCALE GENOMIC DNA]</scope>
    <source>
        <strain evidence="5 6">NRRL 3884</strain>
    </source>
</reference>
<dbReference type="SMART" id="SM00889">
    <property type="entry name" value="EFG_IV"/>
    <property type="match status" value="1"/>
</dbReference>
<dbReference type="Gene3D" id="2.40.30.10">
    <property type="entry name" value="Translation factors"/>
    <property type="match status" value="1"/>
</dbReference>
<keyword evidence="2" id="KW-0648">Protein biosynthesis</keyword>